<dbReference type="GO" id="GO:0005634">
    <property type="term" value="C:nucleus"/>
    <property type="evidence" value="ECO:0007669"/>
    <property type="project" value="TreeGrafter"/>
</dbReference>
<feature type="compositionally biased region" description="Polar residues" evidence="8">
    <location>
        <begin position="251"/>
        <end position="269"/>
    </location>
</feature>
<evidence type="ECO:0000256" key="6">
    <source>
        <dbReference type="ARBA" id="ARBA00023163"/>
    </source>
</evidence>
<keyword evidence="10" id="KW-1185">Reference proteome</keyword>
<dbReference type="PROSITE" id="PS50157">
    <property type="entry name" value="ZINC_FINGER_C2H2_2"/>
    <property type="match status" value="3"/>
</dbReference>
<evidence type="ECO:0000256" key="2">
    <source>
        <dbReference type="ARBA" id="ARBA00022737"/>
    </source>
</evidence>
<sequence>MDEDQDTQLCLDFHDKEKDNAGENKPVDLTKGRLYIKLKMPTAVNWSNAEETSMHGNDDQLKTRKVYVCDFCNKTFSTGKGLGGHKRIHTQASKRHHRFPHKKIYKPKLKKSAGVDEPKDDSDATCAICGKTFPSMKSLFGHMRSHPEREWRGIHPPTRSNRSMLVAVLESAAGTCGVRDGDPDDTSQISSPAPRSTSEWGVIGKRRNKLSSTVDDFPGLSSSPVRSDWVSSDLELEASDNLLLLAKGNHPFSNPSSTTGPESKSARGNNCNAEKVIKGEYEDARACPELVSMSKMQKMESSPSDKKVKKVNSAYKTKVREGKGKEKMDEFQGCDDDKGYSHERSNVADDDKGYSHERSNVAESNCKDGEYKVTQDQVELNTPFEKGNIAKKKRKRLPGNSEAGADGIARCISRSRKISQTSERFKCNICDKSFSTHQGLGGHMSSHNKVTIKKSRSGDDHEGSASVDQEADEFRSIAATATQEPEDDGSADAKCYGDSGDGPPSVQASGRKMLAIDLNKLPPTEQDEQEG</sequence>
<gene>
    <name evidence="11" type="primary">LOC115754158</name>
</gene>
<keyword evidence="4" id="KW-0862">Zinc</keyword>
<feature type="domain" description="C2H2-type" evidence="9">
    <location>
        <begin position="67"/>
        <end position="94"/>
    </location>
</feature>
<name>A0A8B8QP73_9MYRT</name>
<dbReference type="InterPro" id="IPR013087">
    <property type="entry name" value="Znf_C2H2_type"/>
</dbReference>
<dbReference type="RefSeq" id="XP_030548981.2">
    <property type="nucleotide sequence ID" value="XM_030693121.2"/>
</dbReference>
<dbReference type="GO" id="GO:0008270">
    <property type="term" value="F:zinc ion binding"/>
    <property type="evidence" value="ECO:0007669"/>
    <property type="project" value="UniProtKB-KW"/>
</dbReference>
<dbReference type="Pfam" id="PF13912">
    <property type="entry name" value="zf-C2H2_6"/>
    <property type="match status" value="3"/>
</dbReference>
<evidence type="ECO:0000313" key="10">
    <source>
        <dbReference type="Proteomes" id="UP000827889"/>
    </source>
</evidence>
<feature type="region of interest" description="Disordered" evidence="8">
    <location>
        <begin position="247"/>
        <end position="269"/>
    </location>
</feature>
<feature type="region of interest" description="Disordered" evidence="8">
    <location>
        <begin position="319"/>
        <end position="407"/>
    </location>
</feature>
<feature type="region of interest" description="Disordered" evidence="8">
    <location>
        <begin position="435"/>
        <end position="531"/>
    </location>
</feature>
<keyword evidence="5" id="KW-0805">Transcription regulation</keyword>
<reference evidence="10" key="1">
    <citation type="submission" date="2025-05" db="UniProtKB">
        <authorList>
            <consortium name="RefSeq"/>
        </authorList>
    </citation>
    <scope>NUCLEOTIDE SEQUENCE [LARGE SCALE GENOMIC DNA]</scope>
</reference>
<evidence type="ECO:0000256" key="3">
    <source>
        <dbReference type="ARBA" id="ARBA00022771"/>
    </source>
</evidence>
<evidence type="ECO:0000256" key="5">
    <source>
        <dbReference type="ARBA" id="ARBA00023015"/>
    </source>
</evidence>
<evidence type="ECO:0000259" key="9">
    <source>
        <dbReference type="PROSITE" id="PS50157"/>
    </source>
</evidence>
<dbReference type="SUPFAM" id="SSF57667">
    <property type="entry name" value="beta-beta-alpha zinc fingers"/>
    <property type="match status" value="2"/>
</dbReference>
<evidence type="ECO:0000256" key="8">
    <source>
        <dbReference type="SAM" id="MobiDB-lite"/>
    </source>
</evidence>
<feature type="compositionally biased region" description="Basic and acidic residues" evidence="8">
    <location>
        <begin position="319"/>
        <end position="373"/>
    </location>
</feature>
<keyword evidence="1" id="KW-0479">Metal-binding</keyword>
<dbReference type="GO" id="GO:0000976">
    <property type="term" value="F:transcription cis-regulatory region binding"/>
    <property type="evidence" value="ECO:0007669"/>
    <property type="project" value="TreeGrafter"/>
</dbReference>
<accession>A0A8B8QP73</accession>
<dbReference type="GO" id="GO:0003700">
    <property type="term" value="F:DNA-binding transcription factor activity"/>
    <property type="evidence" value="ECO:0007669"/>
    <property type="project" value="InterPro"/>
</dbReference>
<dbReference type="PROSITE" id="PS00028">
    <property type="entry name" value="ZINC_FINGER_C2H2_1"/>
    <property type="match status" value="3"/>
</dbReference>
<dbReference type="Proteomes" id="UP000827889">
    <property type="component" value="Chromosome 2"/>
</dbReference>
<dbReference type="InterPro" id="IPR044653">
    <property type="entry name" value="AZF1/2/3-like"/>
</dbReference>
<dbReference type="InterPro" id="IPR036236">
    <property type="entry name" value="Znf_C2H2_sf"/>
</dbReference>
<organism evidence="10 11">
    <name type="scientific">Rhodamnia argentea</name>
    <dbReference type="NCBI Taxonomy" id="178133"/>
    <lineage>
        <taxon>Eukaryota</taxon>
        <taxon>Viridiplantae</taxon>
        <taxon>Streptophyta</taxon>
        <taxon>Embryophyta</taxon>
        <taxon>Tracheophyta</taxon>
        <taxon>Spermatophyta</taxon>
        <taxon>Magnoliopsida</taxon>
        <taxon>eudicotyledons</taxon>
        <taxon>Gunneridae</taxon>
        <taxon>Pentapetalae</taxon>
        <taxon>rosids</taxon>
        <taxon>malvids</taxon>
        <taxon>Myrtales</taxon>
        <taxon>Myrtaceae</taxon>
        <taxon>Myrtoideae</taxon>
        <taxon>Myrteae</taxon>
        <taxon>Australasian group</taxon>
        <taxon>Rhodamnia</taxon>
    </lineage>
</organism>
<dbReference type="PANTHER" id="PTHR45988">
    <property type="entry name" value="C2H2 TYPE ZINC FINGER TRANSCRIPTION FACTOR FAMILY-RELATED"/>
    <property type="match status" value="1"/>
</dbReference>
<evidence type="ECO:0000256" key="7">
    <source>
        <dbReference type="PROSITE-ProRule" id="PRU00042"/>
    </source>
</evidence>
<dbReference type="KEGG" id="rarg:115754158"/>
<proteinExistence type="predicted"/>
<keyword evidence="6" id="KW-0804">Transcription</keyword>
<protein>
    <submittedName>
        <fullName evidence="11">Uncharacterized protein LOC115754158</fullName>
    </submittedName>
</protein>
<reference evidence="11" key="2">
    <citation type="submission" date="2025-08" db="UniProtKB">
        <authorList>
            <consortium name="RefSeq"/>
        </authorList>
    </citation>
    <scope>IDENTIFICATION</scope>
    <source>
        <tissue evidence="11">Leaf</tissue>
    </source>
</reference>
<dbReference type="PANTHER" id="PTHR45988:SF18">
    <property type="entry name" value="C2H2-TYPE ZINC FINGER FAMILY PROTEIN"/>
    <property type="match status" value="1"/>
</dbReference>
<dbReference type="GeneID" id="115754158"/>
<dbReference type="SMART" id="SM00355">
    <property type="entry name" value="ZnF_C2H2"/>
    <property type="match status" value="3"/>
</dbReference>
<keyword evidence="3 7" id="KW-0863">Zinc-finger</keyword>
<dbReference type="AlphaFoldDB" id="A0A8B8QP73"/>
<feature type="region of interest" description="Disordered" evidence="8">
    <location>
        <begin position="176"/>
        <end position="202"/>
    </location>
</feature>
<dbReference type="Gene3D" id="3.30.160.60">
    <property type="entry name" value="Classic Zinc Finger"/>
    <property type="match status" value="2"/>
</dbReference>
<keyword evidence="2" id="KW-0677">Repeat</keyword>
<evidence type="ECO:0000256" key="4">
    <source>
        <dbReference type="ARBA" id="ARBA00022833"/>
    </source>
</evidence>
<feature type="domain" description="C2H2-type" evidence="9">
    <location>
        <begin position="124"/>
        <end position="151"/>
    </location>
</feature>
<evidence type="ECO:0000313" key="11">
    <source>
        <dbReference type="RefSeq" id="XP_030548981.2"/>
    </source>
</evidence>
<evidence type="ECO:0000256" key="1">
    <source>
        <dbReference type="ARBA" id="ARBA00022723"/>
    </source>
</evidence>
<feature type="domain" description="C2H2-type" evidence="9">
    <location>
        <begin position="425"/>
        <end position="447"/>
    </location>
</feature>
<feature type="compositionally biased region" description="Polar residues" evidence="8">
    <location>
        <begin position="186"/>
        <end position="199"/>
    </location>
</feature>